<dbReference type="Proteomes" id="UP000019460">
    <property type="component" value="Unassembled WGS sequence"/>
</dbReference>
<evidence type="ECO:0000313" key="2">
    <source>
        <dbReference type="Proteomes" id="UP000019460"/>
    </source>
</evidence>
<comment type="caution">
    <text evidence="1">The sequence shown here is derived from an EMBL/GenBank/DDBJ whole genome shotgun (WGS) entry which is preliminary data.</text>
</comment>
<dbReference type="EMBL" id="AONC01000063">
    <property type="protein sequence ID" value="EXJ13588.1"/>
    <property type="molecule type" value="Genomic_DNA"/>
</dbReference>
<proteinExistence type="predicted"/>
<accession>W9V265</accession>
<dbReference type="AlphaFoldDB" id="W9V265"/>
<name>W9V265_9GAMM</name>
<dbReference type="STRING" id="1249627.D779_3591"/>
<sequence length="89" mass="10134">MDVYARIYDAKDAAHQRYLDAGDTREAFEDRVCGSLYGLTIEDAEKVLPERFSDRLTLLMGEVVEAAMDELEKPERQRDKKLAAILRAA</sequence>
<organism evidence="1 2">
    <name type="scientific">Imhoffiella purpurea</name>
    <dbReference type="NCBI Taxonomy" id="1249627"/>
    <lineage>
        <taxon>Bacteria</taxon>
        <taxon>Pseudomonadati</taxon>
        <taxon>Pseudomonadota</taxon>
        <taxon>Gammaproteobacteria</taxon>
        <taxon>Chromatiales</taxon>
        <taxon>Chromatiaceae</taxon>
        <taxon>Imhoffiella</taxon>
    </lineage>
</organism>
<evidence type="ECO:0000313" key="1">
    <source>
        <dbReference type="EMBL" id="EXJ13588.1"/>
    </source>
</evidence>
<reference evidence="1 2" key="1">
    <citation type="submission" date="2012-11" db="EMBL/GenBank/DDBJ databases">
        <title>Genome assembly of Thiorhodococcus sp. AK35.</title>
        <authorList>
            <person name="Nupur N."/>
            <person name="Khatri I."/>
            <person name="Subramanian S."/>
            <person name="Pinnaka A."/>
        </authorList>
    </citation>
    <scope>NUCLEOTIDE SEQUENCE [LARGE SCALE GENOMIC DNA]</scope>
    <source>
        <strain evidence="1 2">AK35</strain>
    </source>
</reference>
<keyword evidence="2" id="KW-1185">Reference proteome</keyword>
<protein>
    <submittedName>
        <fullName evidence="1">Uncharacterized protein</fullName>
    </submittedName>
</protein>
<gene>
    <name evidence="1" type="ORF">D779_3591</name>
</gene>